<name>A0A9D2D5S0_9FIRM</name>
<dbReference type="PROSITE" id="PS51257">
    <property type="entry name" value="PROKAR_LIPOPROTEIN"/>
    <property type="match status" value="1"/>
</dbReference>
<sequence>MFVKRMFTAAAAAAACLFLLSSAACAPAYVPAEGEIYFRDGDVYRVISQSGEGNAVEGKVVDVISPFVLADPVQSFGVVFTYTYGAGSLFAEKAGVANEEGAAAVYDALGMAGKTLAEEPYLAAEPLYAWSARMPLDKFQVNLPDPSAYTGAVALGYKADGTEYTFSYEDRSARSGEVTGSGSFTVFIADDVYISVIEY</sequence>
<comment type="caution">
    <text evidence="2">The sequence shown here is derived from an EMBL/GenBank/DDBJ whole genome shotgun (WGS) entry which is preliminary data.</text>
</comment>
<proteinExistence type="predicted"/>
<accession>A0A9D2D5S0</accession>
<keyword evidence="1" id="KW-0732">Signal</keyword>
<reference evidence="2" key="1">
    <citation type="journal article" date="2021" name="PeerJ">
        <title>Extensive microbial diversity within the chicken gut microbiome revealed by metagenomics and culture.</title>
        <authorList>
            <person name="Gilroy R."/>
            <person name="Ravi A."/>
            <person name="Getino M."/>
            <person name="Pursley I."/>
            <person name="Horton D.L."/>
            <person name="Alikhan N.F."/>
            <person name="Baker D."/>
            <person name="Gharbi K."/>
            <person name="Hall N."/>
            <person name="Watson M."/>
            <person name="Adriaenssens E.M."/>
            <person name="Foster-Nyarko E."/>
            <person name="Jarju S."/>
            <person name="Secka A."/>
            <person name="Antonio M."/>
            <person name="Oren A."/>
            <person name="Chaudhuri R.R."/>
            <person name="La Ragione R."/>
            <person name="Hildebrand F."/>
            <person name="Pallen M.J."/>
        </authorList>
    </citation>
    <scope>NUCLEOTIDE SEQUENCE</scope>
    <source>
        <strain evidence="2">CHK192-19661</strain>
    </source>
</reference>
<dbReference type="Proteomes" id="UP000824025">
    <property type="component" value="Unassembled WGS sequence"/>
</dbReference>
<protein>
    <submittedName>
        <fullName evidence="2">Uncharacterized protein</fullName>
    </submittedName>
</protein>
<dbReference type="AlphaFoldDB" id="A0A9D2D5S0"/>
<evidence type="ECO:0000313" key="2">
    <source>
        <dbReference type="EMBL" id="HIZ09152.1"/>
    </source>
</evidence>
<feature type="chain" id="PRO_5039284411" evidence="1">
    <location>
        <begin position="27"/>
        <end position="199"/>
    </location>
</feature>
<reference evidence="2" key="2">
    <citation type="submission" date="2021-04" db="EMBL/GenBank/DDBJ databases">
        <authorList>
            <person name="Gilroy R."/>
        </authorList>
    </citation>
    <scope>NUCLEOTIDE SEQUENCE</scope>
    <source>
        <strain evidence="2">CHK192-19661</strain>
    </source>
</reference>
<dbReference type="EMBL" id="DXCF01000005">
    <property type="protein sequence ID" value="HIZ09152.1"/>
    <property type="molecule type" value="Genomic_DNA"/>
</dbReference>
<organism evidence="2 3">
    <name type="scientific">Candidatus Borkfalkia avicola</name>
    <dbReference type="NCBI Taxonomy" id="2838503"/>
    <lineage>
        <taxon>Bacteria</taxon>
        <taxon>Bacillati</taxon>
        <taxon>Bacillota</taxon>
        <taxon>Clostridia</taxon>
        <taxon>Christensenellales</taxon>
        <taxon>Christensenellaceae</taxon>
        <taxon>Candidatus Borkfalkia</taxon>
    </lineage>
</organism>
<evidence type="ECO:0000256" key="1">
    <source>
        <dbReference type="SAM" id="SignalP"/>
    </source>
</evidence>
<evidence type="ECO:0000313" key="3">
    <source>
        <dbReference type="Proteomes" id="UP000824025"/>
    </source>
</evidence>
<feature type="signal peptide" evidence="1">
    <location>
        <begin position="1"/>
        <end position="26"/>
    </location>
</feature>
<gene>
    <name evidence="2" type="ORF">H9726_01565</name>
</gene>